<feature type="non-terminal residue" evidence="2">
    <location>
        <position position="1"/>
    </location>
</feature>
<evidence type="ECO:0000313" key="2">
    <source>
        <dbReference type="EMBL" id="NKX52015.1"/>
    </source>
</evidence>
<reference evidence="2 3" key="1">
    <citation type="submission" date="2020-04" db="EMBL/GenBank/DDBJ databases">
        <authorList>
            <person name="Liu S."/>
        </authorList>
    </citation>
    <scope>NUCLEOTIDE SEQUENCE [LARGE SCALE GENOMIC DNA]</scope>
    <source>
        <strain evidence="2 3">CGMCC 1.15091</strain>
    </source>
</reference>
<comment type="caution">
    <text evidence="2">The sequence shown here is derived from an EMBL/GenBank/DDBJ whole genome shotgun (WGS) entry which is preliminary data.</text>
</comment>
<keyword evidence="1" id="KW-0812">Transmembrane</keyword>
<keyword evidence="1" id="KW-1133">Transmembrane helix</keyword>
<organism evidence="2 3">
    <name type="scientific">Arthrobacter deserti</name>
    <dbReference type="NCBI Taxonomy" id="1742687"/>
    <lineage>
        <taxon>Bacteria</taxon>
        <taxon>Bacillati</taxon>
        <taxon>Actinomycetota</taxon>
        <taxon>Actinomycetes</taxon>
        <taxon>Micrococcales</taxon>
        <taxon>Micrococcaceae</taxon>
        <taxon>Arthrobacter</taxon>
    </lineage>
</organism>
<name>A0ABX1JRS5_9MICC</name>
<evidence type="ECO:0000256" key="1">
    <source>
        <dbReference type="SAM" id="Phobius"/>
    </source>
</evidence>
<dbReference type="EMBL" id="JAAZSR010000374">
    <property type="protein sequence ID" value="NKX52015.1"/>
    <property type="molecule type" value="Genomic_DNA"/>
</dbReference>
<keyword evidence="1" id="KW-0472">Membrane</keyword>
<proteinExistence type="predicted"/>
<feature type="transmembrane region" description="Helical" evidence="1">
    <location>
        <begin position="45"/>
        <end position="64"/>
    </location>
</feature>
<feature type="transmembrane region" description="Helical" evidence="1">
    <location>
        <begin position="12"/>
        <end position="33"/>
    </location>
</feature>
<keyword evidence="3" id="KW-1185">Reference proteome</keyword>
<sequence>APAAAGWVEPGVFGVLMALAGGLGSLVLAVVAFRRMARGELYAPLFTTLGWAVLWLPLAMALTMLMPAGFFTPLIATVVCAAGVLLSLAVLGSRKPR</sequence>
<protein>
    <submittedName>
        <fullName evidence="2">Uncharacterized protein</fullName>
    </submittedName>
</protein>
<evidence type="ECO:0000313" key="3">
    <source>
        <dbReference type="Proteomes" id="UP000523795"/>
    </source>
</evidence>
<gene>
    <name evidence="2" type="ORF">HER39_15865</name>
</gene>
<dbReference type="Proteomes" id="UP000523795">
    <property type="component" value="Unassembled WGS sequence"/>
</dbReference>
<feature type="transmembrane region" description="Helical" evidence="1">
    <location>
        <begin position="70"/>
        <end position="91"/>
    </location>
</feature>
<accession>A0ABX1JRS5</accession>